<gene>
    <name evidence="3" type="ordered locus">Phep_1887</name>
</gene>
<dbReference type="SUPFAM" id="SSF54001">
    <property type="entry name" value="Cysteine proteinases"/>
    <property type="match status" value="1"/>
</dbReference>
<dbReference type="RefSeq" id="WP_015807709.1">
    <property type="nucleotide sequence ID" value="NC_013061.1"/>
</dbReference>
<dbReference type="Proteomes" id="UP000000852">
    <property type="component" value="Chromosome"/>
</dbReference>
<keyword evidence="1" id="KW-0732">Signal</keyword>
<feature type="domain" description="Transglutaminase-like" evidence="2">
    <location>
        <begin position="298"/>
        <end position="379"/>
    </location>
</feature>
<dbReference type="OrthoDB" id="98874at2"/>
<evidence type="ECO:0000313" key="3">
    <source>
        <dbReference type="EMBL" id="ACU04095.1"/>
    </source>
</evidence>
<evidence type="ECO:0000313" key="4">
    <source>
        <dbReference type="Proteomes" id="UP000000852"/>
    </source>
</evidence>
<evidence type="ECO:0000259" key="2">
    <source>
        <dbReference type="Pfam" id="PF01841"/>
    </source>
</evidence>
<sequence>MKYLLFLFVFFCSIAVRAQDFGFGEISGDDLDLKKVKTDSNANAVVLKEFGTASVRLDESYGNLYIDFEYHVRIKILNKNGFGSANVVIPQRIYGDKEDMVQNLKAVTINYIDGQFTQTPLDKKKVFTEKKNKYVVLTKFTMPNLVEGSIIEYSYRLYSHGLFNFRSWEFQSDIPKLYSEYIAIIPALYTYNVSLRGAQKLSSQNAELYKECLRISGRPYDCSKMTYIMKDIPALVEEDYMTAPSNFRSAINFELSEYYLLSGGKKSVTKEWKDVDFELINDKSFGSQMKRKDLFKELLPEILKNKTAPLDKAKEIYDYIKRNIKRNGFIGIQSENTIKKALETHSGNTADINLALVAALSAANLDAEAVILSTRSNGTVNNLYPVITDFNYVIAKVNIEGKSYLLDATEPLMPFGLLPLHCINGQGRVINLKKPSYWYDLKASQKETLRYSLIAELGKDGKIRGNLTIHAIGYAAYNKRKKILAASSVDEYVEKLDESMPQIRILKHAIHNLDSLENLLTENYEVEMSAFSNLNSDPLFFNPFFIDRISKNPFNLNERTYPVDLGAEKEIRINMTIKLPDNYNLADKPKELNMVLADAGGRFICTTAVEDNILLFNQLMQLNKPIYSSAEYLSLKEFYSRIIQLQKTDIILKKSK</sequence>
<feature type="signal peptide" evidence="1">
    <location>
        <begin position="1"/>
        <end position="18"/>
    </location>
</feature>
<dbReference type="STRING" id="485917.Phep_1887"/>
<reference evidence="3 4" key="1">
    <citation type="journal article" date="2009" name="Stand. Genomic Sci.">
        <title>Complete genome sequence of Pedobacter heparinus type strain (HIM 762-3).</title>
        <authorList>
            <person name="Han C."/>
            <person name="Spring S."/>
            <person name="Lapidus A."/>
            <person name="Del Rio T.G."/>
            <person name="Tice H."/>
            <person name="Copeland A."/>
            <person name="Cheng J.F."/>
            <person name="Lucas S."/>
            <person name="Chen F."/>
            <person name="Nolan M."/>
            <person name="Bruce D."/>
            <person name="Goodwin L."/>
            <person name="Pitluck S."/>
            <person name="Ivanova N."/>
            <person name="Mavromatis K."/>
            <person name="Mikhailova N."/>
            <person name="Pati A."/>
            <person name="Chen A."/>
            <person name="Palaniappan K."/>
            <person name="Land M."/>
            <person name="Hauser L."/>
            <person name="Chang Y.J."/>
            <person name="Jeffries C.C."/>
            <person name="Saunders E."/>
            <person name="Chertkov O."/>
            <person name="Brettin T."/>
            <person name="Goker M."/>
            <person name="Rohde M."/>
            <person name="Bristow J."/>
            <person name="Eisen J.A."/>
            <person name="Markowitz V."/>
            <person name="Hugenholtz P."/>
            <person name="Kyrpides N.C."/>
            <person name="Klenk H.P."/>
            <person name="Detter J.C."/>
        </authorList>
    </citation>
    <scope>NUCLEOTIDE SEQUENCE [LARGE SCALE GENOMIC DNA]</scope>
    <source>
        <strain evidence="4">ATCC 13125 / DSM 2366 / CIP 104194 / JCM 7457 / NBRC 12017 / NCIMB 9290 / NRRL B-14731 / HIM 762-3</strain>
    </source>
</reference>
<name>C6XW16_PEDHD</name>
<dbReference type="AlphaFoldDB" id="C6XW16"/>
<organism evidence="3 4">
    <name type="scientific">Pedobacter heparinus (strain ATCC 13125 / DSM 2366 / CIP 104194 / JCM 7457 / NBRC 12017 / NCIMB 9290 / NRRL B-14731 / HIM 762-3)</name>
    <dbReference type="NCBI Taxonomy" id="485917"/>
    <lineage>
        <taxon>Bacteria</taxon>
        <taxon>Pseudomonadati</taxon>
        <taxon>Bacteroidota</taxon>
        <taxon>Sphingobacteriia</taxon>
        <taxon>Sphingobacteriales</taxon>
        <taxon>Sphingobacteriaceae</taxon>
        <taxon>Pedobacter</taxon>
    </lineage>
</organism>
<dbReference type="EMBL" id="CP001681">
    <property type="protein sequence ID" value="ACU04095.1"/>
    <property type="molecule type" value="Genomic_DNA"/>
</dbReference>
<dbReference type="Pfam" id="PF01841">
    <property type="entry name" value="Transglut_core"/>
    <property type="match status" value="1"/>
</dbReference>
<dbReference type="eggNOG" id="COG1305">
    <property type="taxonomic scope" value="Bacteria"/>
</dbReference>
<evidence type="ECO:0000256" key="1">
    <source>
        <dbReference type="SAM" id="SignalP"/>
    </source>
</evidence>
<dbReference type="Gene3D" id="2.60.120.1130">
    <property type="match status" value="1"/>
</dbReference>
<dbReference type="KEGG" id="phe:Phep_1887"/>
<feature type="chain" id="PRO_5002974204" evidence="1">
    <location>
        <begin position="19"/>
        <end position="656"/>
    </location>
</feature>
<proteinExistence type="predicted"/>
<dbReference type="InterPro" id="IPR038765">
    <property type="entry name" value="Papain-like_cys_pep_sf"/>
</dbReference>
<keyword evidence="4" id="KW-1185">Reference proteome</keyword>
<dbReference type="Gene3D" id="3.10.620.30">
    <property type="match status" value="1"/>
</dbReference>
<dbReference type="Gene3D" id="2.60.40.3140">
    <property type="match status" value="1"/>
</dbReference>
<accession>C6XW16</accession>
<dbReference type="InterPro" id="IPR002931">
    <property type="entry name" value="Transglutaminase-like"/>
</dbReference>
<protein>
    <submittedName>
        <fullName evidence="3">Transglutaminase domain protein</fullName>
    </submittedName>
</protein>
<dbReference type="HOGENOM" id="CLU_026364_0_0_10"/>